<feature type="region of interest" description="Disordered" evidence="1">
    <location>
        <begin position="100"/>
        <end position="144"/>
    </location>
</feature>
<sequence length="144" mass="15993">MMKFVVSFFFCTVMVIAYAQQRQCGNTQCRDTECCIRNYVNRTNGHCEDFRCGMLGMQYSICSDRNANETYPNNCPCREEFSCEVMNQWTPNMKWCMRSNTSSSTTTSSTTSSSTTTSTVSSTSSASTASTTTSPSTTTTNSTQ</sequence>
<dbReference type="Gene3D" id="2.10.80.10">
    <property type="entry name" value="Lipase, subunit A"/>
    <property type="match status" value="1"/>
</dbReference>
<name>A0A482ZC55_9ARAC</name>
<evidence type="ECO:0000256" key="1">
    <source>
        <dbReference type="SAM" id="MobiDB-lite"/>
    </source>
</evidence>
<feature type="chain" id="PRO_5019810942" evidence="2">
    <location>
        <begin position="20"/>
        <end position="144"/>
    </location>
</feature>
<evidence type="ECO:0000313" key="3">
    <source>
        <dbReference type="EMBL" id="SMD29806.1"/>
    </source>
</evidence>
<dbReference type="EMBL" id="HAGO01000118">
    <property type="protein sequence ID" value="SMD29806.1"/>
    <property type="molecule type" value="Transcribed_RNA"/>
</dbReference>
<feature type="signal peptide" evidence="2">
    <location>
        <begin position="1"/>
        <end position="19"/>
    </location>
</feature>
<organism evidence="3">
    <name type="scientific">Selenotholus foelschei</name>
    <dbReference type="NCBI Taxonomy" id="1905327"/>
    <lineage>
        <taxon>Eukaryota</taxon>
        <taxon>Metazoa</taxon>
        <taxon>Ecdysozoa</taxon>
        <taxon>Arthropoda</taxon>
        <taxon>Chelicerata</taxon>
        <taxon>Arachnida</taxon>
        <taxon>Araneae</taxon>
        <taxon>Mygalomorphae</taxon>
        <taxon>Avicularoidea</taxon>
        <taxon>Theraphosidae</taxon>
        <taxon>Selenotholus</taxon>
    </lineage>
</organism>
<evidence type="ECO:0000256" key="2">
    <source>
        <dbReference type="SAM" id="SignalP"/>
    </source>
</evidence>
<dbReference type="AlphaFoldDB" id="A0A482ZC55"/>
<proteinExistence type="predicted"/>
<keyword evidence="2" id="KW-0732">Signal</keyword>
<protein>
    <submittedName>
        <fullName evidence="3">U43-Theraphotoxin-Sfo1a_1</fullName>
    </submittedName>
</protein>
<reference evidence="3" key="1">
    <citation type="submission" date="2017-03" db="EMBL/GenBank/DDBJ databases">
        <authorList>
            <person name="QRISCLOUD D."/>
        </authorList>
    </citation>
    <scope>NUCLEOTIDE SEQUENCE</scope>
</reference>
<accession>A0A482ZC55</accession>
<reference evidence="3" key="2">
    <citation type="submission" date="2019-04" db="EMBL/GenBank/DDBJ databases">
        <title>Unravelling the molecular evolution of spider venoms.</title>
        <authorList>
            <person name="Pineda S."/>
        </authorList>
    </citation>
    <scope>NUCLEOTIDE SEQUENCE</scope>
</reference>